<dbReference type="Gene3D" id="3.30.1150.10">
    <property type="match status" value="1"/>
</dbReference>
<evidence type="ECO:0000313" key="4">
    <source>
        <dbReference type="Proteomes" id="UP000600865"/>
    </source>
</evidence>
<feature type="chain" id="PRO_5037863293" description="TonB C-terminal domain-containing protein" evidence="1">
    <location>
        <begin position="25"/>
        <end position="387"/>
    </location>
</feature>
<dbReference type="GO" id="GO:0055085">
    <property type="term" value="P:transmembrane transport"/>
    <property type="evidence" value="ECO:0007669"/>
    <property type="project" value="InterPro"/>
</dbReference>
<proteinExistence type="predicted"/>
<evidence type="ECO:0000256" key="1">
    <source>
        <dbReference type="SAM" id="SignalP"/>
    </source>
</evidence>
<comment type="caution">
    <text evidence="3">The sequence shown here is derived from an EMBL/GenBank/DDBJ whole genome shotgun (WGS) entry which is preliminary data.</text>
</comment>
<dbReference type="InterPro" id="IPR037682">
    <property type="entry name" value="TonB_C"/>
</dbReference>
<dbReference type="PROSITE" id="PS52015">
    <property type="entry name" value="TONB_CTD"/>
    <property type="match status" value="1"/>
</dbReference>
<sequence>MKRTFMAVGLALSLGMSVPIIAQAKTPPDVTAAYESYKAAIKAGQRQEAAQFAYDAWQSAEKQLGDTKATGDLAAIFSGLKPKFLNGEPAWKKVIQAHKRAIDLSEFDRENPERTELKRRVDYLSWLVPLVPSKTYSEKNTAYGVEHLKARVLALGYEGSMFDAEGTALIAQTAILEKNWMKAQNASVAAITLFGLQPNGAHSKYEDLVHFYLGRAFTAQGQHIEAALTYQALIETLQGVYERPNKTLRNAYGKWLQARDAVEAMKSDDPRAQDILRFTILNDEQNGLVPLIRVSPKVPRQFFKSRNSGWVSVVFSIDENGKVLSASAKGFSNKILRKPALESVMQWRYSPSLGSPRLKNIEVLVRFDMADGKGGILPFPEKYPQPR</sequence>
<gene>
    <name evidence="3" type="ORF">GCM10011309_04380</name>
</gene>
<dbReference type="Proteomes" id="UP000600865">
    <property type="component" value="Unassembled WGS sequence"/>
</dbReference>
<dbReference type="RefSeq" id="WP_189580738.1">
    <property type="nucleotide sequence ID" value="NZ_BMYV01000001.1"/>
</dbReference>
<accession>A0A918KC69</accession>
<keyword evidence="1" id="KW-0732">Signal</keyword>
<dbReference type="SUPFAM" id="SSF74653">
    <property type="entry name" value="TolA/TonB C-terminal domain"/>
    <property type="match status" value="1"/>
</dbReference>
<feature type="signal peptide" evidence="1">
    <location>
        <begin position="1"/>
        <end position="24"/>
    </location>
</feature>
<evidence type="ECO:0000259" key="2">
    <source>
        <dbReference type="PROSITE" id="PS52015"/>
    </source>
</evidence>
<reference evidence="3 4" key="1">
    <citation type="journal article" date="2014" name="Int. J. Syst. Evol. Microbiol.">
        <title>Complete genome sequence of Corynebacterium casei LMG S-19264T (=DSM 44701T), isolated from a smear-ripened cheese.</title>
        <authorList>
            <consortium name="US DOE Joint Genome Institute (JGI-PGF)"/>
            <person name="Walter F."/>
            <person name="Albersmeier A."/>
            <person name="Kalinowski J."/>
            <person name="Ruckert C."/>
        </authorList>
    </citation>
    <scope>NUCLEOTIDE SEQUENCE [LARGE SCALE GENOMIC DNA]</scope>
    <source>
        <strain evidence="3 4">KCTC 23968</strain>
    </source>
</reference>
<keyword evidence="4" id="KW-1185">Reference proteome</keyword>
<dbReference type="Pfam" id="PF03544">
    <property type="entry name" value="TonB_C"/>
    <property type="match status" value="1"/>
</dbReference>
<dbReference type="AlphaFoldDB" id="A0A918KC69"/>
<dbReference type="EMBL" id="BMYV01000001">
    <property type="protein sequence ID" value="GGX58251.1"/>
    <property type="molecule type" value="Genomic_DNA"/>
</dbReference>
<organism evidence="3 4">
    <name type="scientific">Litorimonas cladophorae</name>
    <dbReference type="NCBI Taxonomy" id="1220491"/>
    <lineage>
        <taxon>Bacteria</taxon>
        <taxon>Pseudomonadati</taxon>
        <taxon>Pseudomonadota</taxon>
        <taxon>Alphaproteobacteria</taxon>
        <taxon>Maricaulales</taxon>
        <taxon>Robiginitomaculaceae</taxon>
    </lineage>
</organism>
<evidence type="ECO:0000313" key="3">
    <source>
        <dbReference type="EMBL" id="GGX58251.1"/>
    </source>
</evidence>
<name>A0A918KC69_9PROT</name>
<protein>
    <recommendedName>
        <fullName evidence="2">TonB C-terminal domain-containing protein</fullName>
    </recommendedName>
</protein>
<feature type="domain" description="TonB C-terminal" evidence="2">
    <location>
        <begin position="283"/>
        <end position="376"/>
    </location>
</feature>